<dbReference type="PANTHER" id="PTHR47966:SF65">
    <property type="entry name" value="ASPARTIC-TYPE ENDOPEPTIDASE"/>
    <property type="match status" value="1"/>
</dbReference>
<keyword evidence="3 6" id="KW-0064">Aspartyl protease</keyword>
<evidence type="ECO:0000256" key="1">
    <source>
        <dbReference type="ARBA" id="ARBA00007447"/>
    </source>
</evidence>
<dbReference type="GO" id="GO:0005576">
    <property type="term" value="C:extracellular region"/>
    <property type="evidence" value="ECO:0007669"/>
    <property type="project" value="UniProtKB-ARBA"/>
</dbReference>
<dbReference type="PRINTS" id="PR00792">
    <property type="entry name" value="PEPSIN"/>
</dbReference>
<dbReference type="RefSeq" id="XP_002548401.1">
    <property type="nucleotide sequence ID" value="XM_002548355.1"/>
</dbReference>
<feature type="active site" evidence="5">
    <location>
        <position position="260"/>
    </location>
</feature>
<evidence type="ECO:0000256" key="5">
    <source>
        <dbReference type="PIRSR" id="PIRSR601461-1"/>
    </source>
</evidence>
<proteinExistence type="inferred from homology"/>
<evidence type="ECO:0000259" key="8">
    <source>
        <dbReference type="PROSITE" id="PS51767"/>
    </source>
</evidence>
<dbReference type="HOGENOM" id="CLU_013253_9_1_1"/>
<dbReference type="GeneID" id="8302087"/>
<evidence type="ECO:0000256" key="7">
    <source>
        <dbReference type="SAM" id="MobiDB-lite"/>
    </source>
</evidence>
<keyword evidence="10" id="KW-1185">Reference proteome</keyword>
<dbReference type="InterPro" id="IPR033121">
    <property type="entry name" value="PEPTIDASE_A1"/>
</dbReference>
<dbReference type="Proteomes" id="UP000002037">
    <property type="component" value="Unassembled WGS sequence"/>
</dbReference>
<dbReference type="PROSITE" id="PS00141">
    <property type="entry name" value="ASP_PROTEASE"/>
    <property type="match status" value="2"/>
</dbReference>
<sequence length="424" mass="46211">MKLSYLLFIPAVLAGSLQFDLKRKAISSKKREDGEIGVTPEYDRGGFFLELEFGSNKQKIEVLVDTGSSDLWVPAMDYTCTSNVTSEASQCSTNGFDWQISSTFDKSSEVFRTYYGDNTTSSGFFGQDTVWIGDVAVNDTIFGVANRTNSTGTMGIGLPQLEAGYQAYNLSTYPNFPQKLKMDGIIDRVLYSVLLVEDNSKSSLLFGAVDHEKYKGDLVTLPVLKNDNLETFMSVEVDSIVFDDGISNSTISEKASVVFDTGSTNSWFRPNYLKQLAEELDGEVVEDTYYVNGTLASESVLLITFQNLTFAAPIVFEEVGENQFALGYNIIGDGPDREMDIIFGQDVLIQIYAVFDLDGLEVSIAPQSGSSKSNVQVVGADGNFTKQSGDSSETSGDSSEKSGASSIKNVSIYLLVVSALFGLF</sequence>
<dbReference type="OrthoDB" id="771136at2759"/>
<dbReference type="GO" id="GO:0004190">
    <property type="term" value="F:aspartic-type endopeptidase activity"/>
    <property type="evidence" value="ECO:0007669"/>
    <property type="project" value="UniProtKB-KW"/>
</dbReference>
<reference evidence="9 10" key="1">
    <citation type="journal article" date="2009" name="Nature">
        <title>Evolution of pathogenicity and sexual reproduction in eight Candida genomes.</title>
        <authorList>
            <person name="Butler G."/>
            <person name="Rasmussen M.D."/>
            <person name="Lin M.F."/>
            <person name="Santos M.A."/>
            <person name="Sakthikumar S."/>
            <person name="Munro C.A."/>
            <person name="Rheinbay E."/>
            <person name="Grabherr M."/>
            <person name="Forche A."/>
            <person name="Reedy J.L."/>
            <person name="Agrafioti I."/>
            <person name="Arnaud M.B."/>
            <person name="Bates S."/>
            <person name="Brown A.J."/>
            <person name="Brunke S."/>
            <person name="Costanzo M.C."/>
            <person name="Fitzpatrick D.A."/>
            <person name="de Groot P.W."/>
            <person name="Harris D."/>
            <person name="Hoyer L.L."/>
            <person name="Hube B."/>
            <person name="Klis F.M."/>
            <person name="Kodira C."/>
            <person name="Lennard N."/>
            <person name="Logue M.E."/>
            <person name="Martin R."/>
            <person name="Neiman A.M."/>
            <person name="Nikolaou E."/>
            <person name="Quail M.A."/>
            <person name="Quinn J."/>
            <person name="Santos M.C."/>
            <person name="Schmitzberger F.F."/>
            <person name="Sherlock G."/>
            <person name="Shah P."/>
            <person name="Silverstein K.A."/>
            <person name="Skrzypek M.S."/>
            <person name="Soll D."/>
            <person name="Staggs R."/>
            <person name="Stansfield I."/>
            <person name="Stumpf M.P."/>
            <person name="Sudbery P.E."/>
            <person name="Srikantha T."/>
            <person name="Zeng Q."/>
            <person name="Berman J."/>
            <person name="Berriman M."/>
            <person name="Heitman J."/>
            <person name="Gow N.A."/>
            <person name="Lorenz M.C."/>
            <person name="Birren B.W."/>
            <person name="Kellis M."/>
            <person name="Cuomo C.A."/>
        </authorList>
    </citation>
    <scope>NUCLEOTIDE SEQUENCE [LARGE SCALE GENOMIC DNA]</scope>
    <source>
        <strain evidence="10">ATCC MYA-3404 / T1</strain>
    </source>
</reference>
<dbReference type="InterPro" id="IPR001461">
    <property type="entry name" value="Aspartic_peptidase_A1"/>
</dbReference>
<dbReference type="PROSITE" id="PS51767">
    <property type="entry name" value="PEPTIDASE_A1"/>
    <property type="match status" value="1"/>
</dbReference>
<dbReference type="SUPFAM" id="SSF50630">
    <property type="entry name" value="Acid proteases"/>
    <property type="match status" value="1"/>
</dbReference>
<dbReference type="VEuPathDB" id="FungiDB:CTRG_02698"/>
<feature type="region of interest" description="Disordered" evidence="7">
    <location>
        <begin position="382"/>
        <end position="403"/>
    </location>
</feature>
<name>C5M8H6_CANTT</name>
<comment type="similarity">
    <text evidence="1 6">Belongs to the peptidase A1 family.</text>
</comment>
<accession>C5M8H6</accession>
<dbReference type="KEGG" id="ctp:CTRG_02698"/>
<evidence type="ECO:0000313" key="9">
    <source>
        <dbReference type="EMBL" id="EER33880.1"/>
    </source>
</evidence>
<evidence type="ECO:0000256" key="3">
    <source>
        <dbReference type="ARBA" id="ARBA00022750"/>
    </source>
</evidence>
<protein>
    <recommendedName>
        <fullName evidence="8">Peptidase A1 domain-containing protein</fullName>
    </recommendedName>
</protein>
<keyword evidence="2" id="KW-0732">Signal</keyword>
<feature type="domain" description="Peptidase A1" evidence="8">
    <location>
        <begin position="47"/>
        <end position="365"/>
    </location>
</feature>
<dbReference type="AlphaFoldDB" id="C5M8H6"/>
<evidence type="ECO:0000256" key="4">
    <source>
        <dbReference type="ARBA" id="ARBA00023157"/>
    </source>
</evidence>
<dbReference type="InterPro" id="IPR001969">
    <property type="entry name" value="Aspartic_peptidase_AS"/>
</dbReference>
<organism evidence="9 10">
    <name type="scientific">Candida tropicalis (strain ATCC MYA-3404 / T1)</name>
    <name type="common">Yeast</name>
    <dbReference type="NCBI Taxonomy" id="294747"/>
    <lineage>
        <taxon>Eukaryota</taxon>
        <taxon>Fungi</taxon>
        <taxon>Dikarya</taxon>
        <taxon>Ascomycota</taxon>
        <taxon>Saccharomycotina</taxon>
        <taxon>Pichiomycetes</taxon>
        <taxon>Debaryomycetaceae</taxon>
        <taxon>Candida/Lodderomyces clade</taxon>
        <taxon>Candida</taxon>
    </lineage>
</organism>
<evidence type="ECO:0000256" key="2">
    <source>
        <dbReference type="ARBA" id="ARBA00022729"/>
    </source>
</evidence>
<dbReference type="PANTHER" id="PTHR47966">
    <property type="entry name" value="BETA-SITE APP-CLEAVING ENZYME, ISOFORM A-RELATED"/>
    <property type="match status" value="1"/>
</dbReference>
<feature type="active site" evidence="5">
    <location>
        <position position="65"/>
    </location>
</feature>
<gene>
    <name evidence="9" type="ORF">CTRG_02698</name>
</gene>
<evidence type="ECO:0000256" key="6">
    <source>
        <dbReference type="RuleBase" id="RU000454"/>
    </source>
</evidence>
<dbReference type="GO" id="GO:0006508">
    <property type="term" value="P:proteolysis"/>
    <property type="evidence" value="ECO:0007669"/>
    <property type="project" value="UniProtKB-KW"/>
</dbReference>
<keyword evidence="6" id="KW-0378">Hydrolase</keyword>
<evidence type="ECO:0000313" key="10">
    <source>
        <dbReference type="Proteomes" id="UP000002037"/>
    </source>
</evidence>
<dbReference type="InterPro" id="IPR021109">
    <property type="entry name" value="Peptidase_aspartic_dom_sf"/>
</dbReference>
<dbReference type="eggNOG" id="KOG1339">
    <property type="taxonomic scope" value="Eukaryota"/>
</dbReference>
<dbReference type="Pfam" id="PF00026">
    <property type="entry name" value="Asp"/>
    <property type="match status" value="1"/>
</dbReference>
<keyword evidence="4" id="KW-1015">Disulfide bond</keyword>
<dbReference type="EMBL" id="GG692397">
    <property type="protein sequence ID" value="EER33880.1"/>
    <property type="molecule type" value="Genomic_DNA"/>
</dbReference>
<feature type="compositionally biased region" description="Low complexity" evidence="7">
    <location>
        <begin position="388"/>
        <end position="403"/>
    </location>
</feature>
<keyword evidence="6" id="KW-0645">Protease</keyword>
<dbReference type="Gene3D" id="2.40.70.10">
    <property type="entry name" value="Acid Proteases"/>
    <property type="match status" value="2"/>
</dbReference>